<dbReference type="Pfam" id="PF05140">
    <property type="entry name" value="ResB"/>
    <property type="match status" value="1"/>
</dbReference>
<protein>
    <submittedName>
        <fullName evidence="8">Putative ResB-like/cytochrome c biosynthesis protein</fullName>
    </submittedName>
</protein>
<gene>
    <name evidence="8" type="ORF">CARN2_0082</name>
</gene>
<organism evidence="8">
    <name type="scientific">mine drainage metagenome</name>
    <dbReference type="NCBI Taxonomy" id="410659"/>
    <lineage>
        <taxon>unclassified sequences</taxon>
        <taxon>metagenomes</taxon>
        <taxon>ecological metagenomes</taxon>
    </lineage>
</organism>
<feature type="transmembrane region" description="Helical" evidence="6">
    <location>
        <begin position="182"/>
        <end position="200"/>
    </location>
</feature>
<comment type="caution">
    <text evidence="8">The sequence shown here is derived from an EMBL/GenBank/DDBJ whole genome shotgun (WGS) entry which is preliminary data.</text>
</comment>
<feature type="domain" description="ResB-like" evidence="7">
    <location>
        <begin position="31"/>
        <end position="705"/>
    </location>
</feature>
<feature type="transmembrane region" description="Helical" evidence="6">
    <location>
        <begin position="84"/>
        <end position="102"/>
    </location>
</feature>
<keyword evidence="3" id="KW-0201">Cytochrome c-type biogenesis</keyword>
<keyword evidence="2 6" id="KW-0812">Transmembrane</keyword>
<evidence type="ECO:0000256" key="5">
    <source>
        <dbReference type="ARBA" id="ARBA00023136"/>
    </source>
</evidence>
<feature type="transmembrane region" description="Helical" evidence="6">
    <location>
        <begin position="24"/>
        <end position="47"/>
    </location>
</feature>
<proteinExistence type="predicted"/>
<name>E6PVF1_9ZZZZ</name>
<dbReference type="AlphaFoldDB" id="E6PVF1"/>
<evidence type="ECO:0000256" key="2">
    <source>
        <dbReference type="ARBA" id="ARBA00022692"/>
    </source>
</evidence>
<dbReference type="PANTHER" id="PTHR31566:SF0">
    <property type="entry name" value="CYTOCHROME C BIOGENESIS PROTEIN CCS1, CHLOROPLASTIC"/>
    <property type="match status" value="1"/>
</dbReference>
<keyword evidence="5 6" id="KW-0472">Membrane</keyword>
<evidence type="ECO:0000313" key="8">
    <source>
        <dbReference type="EMBL" id="CBH98908.1"/>
    </source>
</evidence>
<evidence type="ECO:0000256" key="6">
    <source>
        <dbReference type="SAM" id="Phobius"/>
    </source>
</evidence>
<dbReference type="InterPro" id="IPR007816">
    <property type="entry name" value="ResB-like_domain"/>
</dbReference>
<evidence type="ECO:0000256" key="4">
    <source>
        <dbReference type="ARBA" id="ARBA00022989"/>
    </source>
</evidence>
<dbReference type="PANTHER" id="PTHR31566">
    <property type="entry name" value="CYTOCHROME C BIOGENESIS PROTEIN CCS1, CHLOROPLASTIC"/>
    <property type="match status" value="1"/>
</dbReference>
<keyword evidence="4 6" id="KW-1133">Transmembrane helix</keyword>
<evidence type="ECO:0000259" key="7">
    <source>
        <dbReference type="Pfam" id="PF05140"/>
    </source>
</evidence>
<comment type="subcellular location">
    <subcellularLocation>
        <location evidence="1">Membrane</location>
        <topology evidence="1">Multi-pass membrane protein</topology>
    </subcellularLocation>
</comment>
<dbReference type="InterPro" id="IPR023494">
    <property type="entry name" value="Cyt_c_bgen_Ccs1/CcsB/ResB"/>
</dbReference>
<accession>E6PVF1</accession>
<feature type="transmembrane region" description="Helical" evidence="6">
    <location>
        <begin position="649"/>
        <end position="668"/>
    </location>
</feature>
<dbReference type="EMBL" id="CABM01000064">
    <property type="protein sequence ID" value="CBH98908.1"/>
    <property type="molecule type" value="Genomic_DNA"/>
</dbReference>
<evidence type="ECO:0000256" key="1">
    <source>
        <dbReference type="ARBA" id="ARBA00004141"/>
    </source>
</evidence>
<dbReference type="GO" id="GO:0016020">
    <property type="term" value="C:membrane"/>
    <property type="evidence" value="ECO:0007669"/>
    <property type="project" value="UniProtKB-SubCell"/>
</dbReference>
<evidence type="ECO:0000256" key="3">
    <source>
        <dbReference type="ARBA" id="ARBA00022748"/>
    </source>
</evidence>
<reference evidence="8" key="1">
    <citation type="submission" date="2009-10" db="EMBL/GenBank/DDBJ databases">
        <title>Diversity of trophic interactions inside an arsenic-rich microbial ecosystem.</title>
        <authorList>
            <person name="Bertin P.N."/>
            <person name="Heinrich-Salmeron A."/>
            <person name="Pelletier E."/>
            <person name="Goulhen-Chollet F."/>
            <person name="Arsene-Ploetze F."/>
            <person name="Gallien S."/>
            <person name="Calteau A."/>
            <person name="Vallenet D."/>
            <person name="Casiot C."/>
            <person name="Chane-Woon-Ming B."/>
            <person name="Giloteaux L."/>
            <person name="Barakat M."/>
            <person name="Bonnefoy V."/>
            <person name="Bruneel O."/>
            <person name="Chandler M."/>
            <person name="Cleiss J."/>
            <person name="Duran R."/>
            <person name="Elbaz-Poulichet F."/>
            <person name="Fonknechten N."/>
            <person name="Lauga B."/>
            <person name="Mornico D."/>
            <person name="Ortet P."/>
            <person name="Schaeffer C."/>
            <person name="Siguier P."/>
            <person name="Alexander Thil Smith A."/>
            <person name="Van Dorsselaer A."/>
            <person name="Weissenbach J."/>
            <person name="Medigue C."/>
            <person name="Le Paslier D."/>
        </authorList>
    </citation>
    <scope>NUCLEOTIDE SEQUENCE</scope>
</reference>
<dbReference type="GO" id="GO:0017004">
    <property type="term" value="P:cytochrome complex assembly"/>
    <property type="evidence" value="ECO:0007669"/>
    <property type="project" value="UniProtKB-KW"/>
</dbReference>
<sequence>MSSLSNVSTSGLQLRRGSRSWRSFVELLSSMRFAISLLVVVAIASIIGTVLQQGEPLNNYIDQFGPFWATVFHRIDLFNVYSSWWFLLIMGFLTASTTLCLTRNTPKIIADLKSYKANIREQGLRSFHEKAEVEVDAPRENMVAHLVAQLKGHGYGVKVQPVEGDPQGATMVAAKTGGLNRIGYILAHSAFVLICLGGLLDGDLMIRLQMLLTGKQALKSNMEISQVPPQNILSVHNPTYRGNLSIPEGGSSNTAVLTIGDGSVLQPLPFIITLKKFVVDFYSTGMPRLFASNVEITDRKTGKTFPATIKVNEPLEYDGVTVFQSGFDDGGSHLMLKAWPMQGPGDKTFDLKGDVGSSRQLTNGNQALRLELTGFRLMNVENLSRAEESGKKPAGQGLTQLFEQHLGAAVKRNETNQLTNVGPAVIYKLRDAAGQAHEFFNYMLPVELDGTKIFLAGERSELGGAYHYLRIPADSKDSVDGWMNFRAALDNPTARQQAVDAYVKESLPPGAAPALVQQLRATAGRTLDIFAGNIPRDPKTGQPLVKAPGGLPALAEFLELNVPKAELTKASDVFIRVLNGTLWQLWQVSRAQAGQAPAVDTPDNNRFFNAAVLALSDSTFYPAPLYLQLTNFKQVQASIFQVARAPGKYIVYFGAILLILGVFSMLYIRERRVWFLVRDNGPSGSKTLMAMSTNRRTLEFEKEFETLRSASLGVGSQAPASAASAAPGSDHP</sequence>